<dbReference type="AlphaFoldDB" id="A0A1H6BPR8"/>
<accession>A0A1H6BPR8</accession>
<dbReference type="EMBL" id="FNVA01000007">
    <property type="protein sequence ID" value="SEG62691.1"/>
    <property type="molecule type" value="Genomic_DNA"/>
</dbReference>
<feature type="compositionally biased region" description="Basic and acidic residues" evidence="1">
    <location>
        <begin position="47"/>
        <end position="60"/>
    </location>
</feature>
<gene>
    <name evidence="2" type="ORF">SAMN05421819_3911</name>
</gene>
<proteinExistence type="predicted"/>
<dbReference type="RefSeq" id="WP_103934748.1">
    <property type="nucleotide sequence ID" value="NZ_FNVA01000007.1"/>
</dbReference>
<keyword evidence="3" id="KW-1185">Reference proteome</keyword>
<sequence length="60" mass="6360">MPKAKKKSVFSVTAAVKAAARDHVGTPPASKVLPDPKAKALAKPKHKETLTDLLSKDPDE</sequence>
<organism evidence="2 3">
    <name type="scientific">Bryocella elongata</name>
    <dbReference type="NCBI Taxonomy" id="863522"/>
    <lineage>
        <taxon>Bacteria</taxon>
        <taxon>Pseudomonadati</taxon>
        <taxon>Acidobacteriota</taxon>
        <taxon>Terriglobia</taxon>
        <taxon>Terriglobales</taxon>
        <taxon>Acidobacteriaceae</taxon>
        <taxon>Bryocella</taxon>
    </lineage>
</organism>
<evidence type="ECO:0000313" key="2">
    <source>
        <dbReference type="EMBL" id="SEG62691.1"/>
    </source>
</evidence>
<evidence type="ECO:0000256" key="1">
    <source>
        <dbReference type="SAM" id="MobiDB-lite"/>
    </source>
</evidence>
<name>A0A1H6BPR8_9BACT</name>
<feature type="region of interest" description="Disordered" evidence="1">
    <location>
        <begin position="19"/>
        <end position="60"/>
    </location>
</feature>
<reference evidence="2 3" key="1">
    <citation type="submission" date="2016-10" db="EMBL/GenBank/DDBJ databases">
        <authorList>
            <person name="de Groot N.N."/>
        </authorList>
    </citation>
    <scope>NUCLEOTIDE SEQUENCE [LARGE SCALE GENOMIC DNA]</scope>
    <source>
        <strain evidence="2 3">DSM 22489</strain>
    </source>
</reference>
<protein>
    <submittedName>
        <fullName evidence="2">Uncharacterized protein</fullName>
    </submittedName>
</protein>
<dbReference type="Proteomes" id="UP000236728">
    <property type="component" value="Unassembled WGS sequence"/>
</dbReference>
<evidence type="ECO:0000313" key="3">
    <source>
        <dbReference type="Proteomes" id="UP000236728"/>
    </source>
</evidence>